<dbReference type="SUPFAM" id="SSF46785">
    <property type="entry name" value="Winged helix' DNA-binding domain"/>
    <property type="match status" value="1"/>
</dbReference>
<name>A0A1X3GN12_9BRAD</name>
<evidence type="ECO:0000313" key="2">
    <source>
        <dbReference type="EMBL" id="OSJ06077.1"/>
    </source>
</evidence>
<dbReference type="PANTHER" id="PTHR33164:SF101">
    <property type="entry name" value="TRANSCRIPTIONAL REPRESSOR MPRA"/>
    <property type="match status" value="1"/>
</dbReference>
<reference evidence="2 3" key="1">
    <citation type="submission" date="2017-03" db="EMBL/GenBank/DDBJ databases">
        <title>Whole genome sequences of fourteen strains of Bradyrhizobium canariense and one strain of Bradyrhizobium japonicum isolated from Lupinus (Papilionoideae: Genisteae) species in Algeria.</title>
        <authorList>
            <person name="Crovadore J."/>
            <person name="Chekireb D."/>
            <person name="Brachmann A."/>
            <person name="Chablais R."/>
            <person name="Cochard B."/>
            <person name="Lefort F."/>
        </authorList>
    </citation>
    <scope>NUCLEOTIDE SEQUENCE [LARGE SCALE GENOMIC DNA]</scope>
    <source>
        <strain evidence="2 3">UBMA195</strain>
    </source>
</reference>
<dbReference type="GO" id="GO:0003700">
    <property type="term" value="F:DNA-binding transcription factor activity"/>
    <property type="evidence" value="ECO:0007669"/>
    <property type="project" value="InterPro"/>
</dbReference>
<dbReference type="OrthoDB" id="8264636at2"/>
<dbReference type="EMBL" id="NAFI01000180">
    <property type="protein sequence ID" value="OSJ06077.1"/>
    <property type="molecule type" value="Genomic_DNA"/>
</dbReference>
<organism evidence="2 3">
    <name type="scientific">Bradyrhizobium canariense</name>
    <dbReference type="NCBI Taxonomy" id="255045"/>
    <lineage>
        <taxon>Bacteria</taxon>
        <taxon>Pseudomonadati</taxon>
        <taxon>Pseudomonadota</taxon>
        <taxon>Alphaproteobacteria</taxon>
        <taxon>Hyphomicrobiales</taxon>
        <taxon>Nitrobacteraceae</taxon>
        <taxon>Bradyrhizobium</taxon>
    </lineage>
</organism>
<dbReference type="RefSeq" id="WP_085360217.1">
    <property type="nucleotide sequence ID" value="NZ_NAFD01000184.1"/>
</dbReference>
<dbReference type="InterPro" id="IPR036388">
    <property type="entry name" value="WH-like_DNA-bd_sf"/>
</dbReference>
<evidence type="ECO:0000313" key="3">
    <source>
        <dbReference type="Proteomes" id="UP000193553"/>
    </source>
</evidence>
<dbReference type="PANTHER" id="PTHR33164">
    <property type="entry name" value="TRANSCRIPTIONAL REGULATOR, MARR FAMILY"/>
    <property type="match status" value="1"/>
</dbReference>
<dbReference type="PROSITE" id="PS50995">
    <property type="entry name" value="HTH_MARR_2"/>
    <property type="match status" value="1"/>
</dbReference>
<dbReference type="AlphaFoldDB" id="A0A1X3GN12"/>
<dbReference type="GO" id="GO:0006950">
    <property type="term" value="P:response to stress"/>
    <property type="evidence" value="ECO:0007669"/>
    <property type="project" value="TreeGrafter"/>
</dbReference>
<dbReference type="InterPro" id="IPR000835">
    <property type="entry name" value="HTH_MarR-typ"/>
</dbReference>
<dbReference type="InterPro" id="IPR036390">
    <property type="entry name" value="WH_DNA-bd_sf"/>
</dbReference>
<dbReference type="SMART" id="SM00347">
    <property type="entry name" value="HTH_MARR"/>
    <property type="match status" value="1"/>
</dbReference>
<feature type="domain" description="HTH marR-type" evidence="1">
    <location>
        <begin position="15"/>
        <end position="154"/>
    </location>
</feature>
<sequence length="178" mass="19452">MAKQAIQAGNGSAESQELVRRLTLEIRTLNVCLEDFLHVRAEALGITGTQLAILMAVTDLGKNGGAPAGVLAKLMKVDPSFITLHSKALEKLGFIRRKPGIRDARVVQLSLTDKARKRLANIAAQQQEVDQFVFGELGNEELTRLSNRLAALRKRLESARLKAELESGAVSARGWGRR</sequence>
<dbReference type="Gene3D" id="1.10.10.10">
    <property type="entry name" value="Winged helix-like DNA-binding domain superfamily/Winged helix DNA-binding domain"/>
    <property type="match status" value="1"/>
</dbReference>
<evidence type="ECO:0000259" key="1">
    <source>
        <dbReference type="PROSITE" id="PS50995"/>
    </source>
</evidence>
<protein>
    <submittedName>
        <fullName evidence="2">MarR family transcriptional regulator</fullName>
    </submittedName>
</protein>
<comment type="caution">
    <text evidence="2">The sequence shown here is derived from an EMBL/GenBank/DDBJ whole genome shotgun (WGS) entry which is preliminary data.</text>
</comment>
<accession>A0A1X3GN12</accession>
<gene>
    <name evidence="2" type="ORF">BSZ18_23250</name>
</gene>
<dbReference type="InterPro" id="IPR039422">
    <property type="entry name" value="MarR/SlyA-like"/>
</dbReference>
<proteinExistence type="predicted"/>
<dbReference type="Pfam" id="PF01047">
    <property type="entry name" value="MarR"/>
    <property type="match status" value="1"/>
</dbReference>
<dbReference type="Proteomes" id="UP000193553">
    <property type="component" value="Unassembled WGS sequence"/>
</dbReference>